<dbReference type="EMBL" id="JBHTOQ010000038">
    <property type="protein sequence ID" value="MFD1483029.1"/>
    <property type="molecule type" value="Genomic_DNA"/>
</dbReference>
<evidence type="ECO:0008006" key="4">
    <source>
        <dbReference type="Google" id="ProtNLM"/>
    </source>
</evidence>
<keyword evidence="3" id="KW-1185">Reference proteome</keyword>
<evidence type="ECO:0000313" key="2">
    <source>
        <dbReference type="EMBL" id="MFD1483029.1"/>
    </source>
</evidence>
<gene>
    <name evidence="2" type="ORF">ACFQ5P_17160</name>
</gene>
<organism evidence="2 3">
    <name type="scientific">Paracoccus nototheniae</name>
    <dbReference type="NCBI Taxonomy" id="2489002"/>
    <lineage>
        <taxon>Bacteria</taxon>
        <taxon>Pseudomonadati</taxon>
        <taxon>Pseudomonadota</taxon>
        <taxon>Alphaproteobacteria</taxon>
        <taxon>Rhodobacterales</taxon>
        <taxon>Paracoccaceae</taxon>
        <taxon>Paracoccus</taxon>
    </lineage>
</organism>
<accession>A0ABW4E0H1</accession>
<protein>
    <recommendedName>
        <fullName evidence="4">DUF4239 domain-containing protein</fullName>
    </recommendedName>
</protein>
<proteinExistence type="predicted"/>
<reference evidence="3" key="1">
    <citation type="journal article" date="2019" name="Int. J. Syst. Evol. Microbiol.">
        <title>The Global Catalogue of Microorganisms (GCM) 10K type strain sequencing project: providing services to taxonomists for standard genome sequencing and annotation.</title>
        <authorList>
            <consortium name="The Broad Institute Genomics Platform"/>
            <consortium name="The Broad Institute Genome Sequencing Center for Infectious Disease"/>
            <person name="Wu L."/>
            <person name="Ma J."/>
        </authorList>
    </citation>
    <scope>NUCLEOTIDE SEQUENCE [LARGE SCALE GENOMIC DNA]</scope>
    <source>
        <strain evidence="3">CCM 8875</strain>
    </source>
</reference>
<dbReference type="Proteomes" id="UP001597302">
    <property type="component" value="Unassembled WGS sequence"/>
</dbReference>
<feature type="transmembrane region" description="Helical" evidence="1">
    <location>
        <begin position="31"/>
        <end position="55"/>
    </location>
</feature>
<dbReference type="RefSeq" id="WP_131578551.1">
    <property type="nucleotide sequence ID" value="NZ_CBCSAJ010000119.1"/>
</dbReference>
<keyword evidence="1" id="KW-0812">Transmembrane</keyword>
<keyword evidence="1" id="KW-0472">Membrane</keyword>
<keyword evidence="1" id="KW-1133">Transmembrane helix</keyword>
<name>A0ABW4E0H1_9RHOB</name>
<comment type="caution">
    <text evidence="2">The sequence shown here is derived from an EMBL/GenBank/DDBJ whole genome shotgun (WGS) entry which is preliminary data.</text>
</comment>
<sequence length="197" mass="20841">MNLPRADQAAHSTAGQDMSVFSDWLAGFVDFSASGTSVSAVVGLGAMIGVAVAILKHFRGSDYQKPGHWLILSYDIWNVAALSLAVTVTVLVGQNVYLANSRLVSLADALVINATNQELADRIAALETDLAGAQARLNRYVCIDAVTADSDGWQDICSEQAQMVQMLLAATGTDFGPNQIAQLEEWLTGSVAALIVN</sequence>
<feature type="transmembrane region" description="Helical" evidence="1">
    <location>
        <begin position="76"/>
        <end position="97"/>
    </location>
</feature>
<evidence type="ECO:0000313" key="3">
    <source>
        <dbReference type="Proteomes" id="UP001597302"/>
    </source>
</evidence>
<evidence type="ECO:0000256" key="1">
    <source>
        <dbReference type="SAM" id="Phobius"/>
    </source>
</evidence>